<evidence type="ECO:0000313" key="5">
    <source>
        <dbReference type="Proteomes" id="UP000547614"/>
    </source>
</evidence>
<dbReference type="HAMAP" id="MF_00649">
    <property type="entry name" value="DNA_gyrase_inhibitor_YacG"/>
    <property type="match status" value="1"/>
</dbReference>
<sequence length="77" mass="8570">MSHATQTRPLEIACPQCRKTVTWTDDNPFRPFCSKRCRLLDLGAWADGSHRIAGEPAMDETDLDALLARADRDGEPA</sequence>
<dbReference type="Pfam" id="PF03884">
    <property type="entry name" value="YacG"/>
    <property type="match status" value="1"/>
</dbReference>
<keyword evidence="1 3" id="KW-0479">Metal-binding</keyword>
<comment type="cofactor">
    <cofactor evidence="3">
        <name>Zn(2+)</name>
        <dbReference type="ChEBI" id="CHEBI:29105"/>
    </cofactor>
    <text evidence="3">Binds 1 zinc ion.</text>
</comment>
<dbReference type="GO" id="GO:0008270">
    <property type="term" value="F:zinc ion binding"/>
    <property type="evidence" value="ECO:0007669"/>
    <property type="project" value="UniProtKB-UniRule"/>
</dbReference>
<comment type="similarity">
    <text evidence="3">Belongs to the DNA gyrase inhibitor YacG family.</text>
</comment>
<dbReference type="RefSeq" id="WP_183323621.1">
    <property type="nucleotide sequence ID" value="NZ_JACHXP010000001.1"/>
</dbReference>
<dbReference type="GO" id="GO:0006355">
    <property type="term" value="P:regulation of DNA-templated transcription"/>
    <property type="evidence" value="ECO:0007669"/>
    <property type="project" value="InterPro"/>
</dbReference>
<feature type="binding site" evidence="3">
    <location>
        <position position="14"/>
    </location>
    <ligand>
        <name>Zn(2+)</name>
        <dbReference type="ChEBI" id="CHEBI:29105"/>
    </ligand>
</feature>
<dbReference type="EMBL" id="JACHXP010000001">
    <property type="protein sequence ID" value="MBB3188977.1"/>
    <property type="molecule type" value="Genomic_DNA"/>
</dbReference>
<reference evidence="4 5" key="1">
    <citation type="submission" date="2020-08" db="EMBL/GenBank/DDBJ databases">
        <title>Genomic Encyclopedia of Type Strains, Phase III (KMG-III): the genomes of soil and plant-associated and newly described type strains.</title>
        <authorList>
            <person name="Whitman W."/>
        </authorList>
    </citation>
    <scope>NUCLEOTIDE SEQUENCE [LARGE SCALE GENOMIC DNA]</scope>
    <source>
        <strain evidence="4 5">CECT 7282</strain>
    </source>
</reference>
<dbReference type="AlphaFoldDB" id="A0A839V8C9"/>
<feature type="binding site" evidence="3">
    <location>
        <position position="17"/>
    </location>
    <ligand>
        <name>Zn(2+)</name>
        <dbReference type="ChEBI" id="CHEBI:29105"/>
    </ligand>
</feature>
<dbReference type="GO" id="GO:0008657">
    <property type="term" value="F:DNA topoisomerase type II (double strand cut, ATP-hydrolyzing) inhibitor activity"/>
    <property type="evidence" value="ECO:0007669"/>
    <property type="project" value="UniProtKB-UniRule"/>
</dbReference>
<dbReference type="NCBIfam" id="NF001638">
    <property type="entry name" value="PRK00418.1"/>
    <property type="match status" value="1"/>
</dbReference>
<keyword evidence="5" id="KW-1185">Reference proteome</keyword>
<evidence type="ECO:0000256" key="2">
    <source>
        <dbReference type="ARBA" id="ARBA00022833"/>
    </source>
</evidence>
<dbReference type="InterPro" id="IPR005584">
    <property type="entry name" value="DNA_gyrase_inhibitor_YacG"/>
</dbReference>
<dbReference type="Proteomes" id="UP000547614">
    <property type="component" value="Unassembled WGS sequence"/>
</dbReference>
<comment type="subunit">
    <text evidence="3">Interacts with GyrB.</text>
</comment>
<feature type="binding site" evidence="3">
    <location>
        <position position="37"/>
    </location>
    <ligand>
        <name>Zn(2+)</name>
        <dbReference type="ChEBI" id="CHEBI:29105"/>
    </ligand>
</feature>
<accession>A0A839V8C9</accession>
<dbReference type="Gene3D" id="3.30.50.10">
    <property type="entry name" value="Erythroid Transcription Factor GATA-1, subunit A"/>
    <property type="match status" value="1"/>
</dbReference>
<protein>
    <recommendedName>
        <fullName evidence="3">DNA gyrase inhibitor YacG</fullName>
    </recommendedName>
</protein>
<comment type="function">
    <text evidence="3">Inhibits all the catalytic activities of DNA gyrase by preventing its interaction with DNA. Acts by binding directly to the C-terminal domain of GyrB, which probably disrupts DNA binding by the gyrase.</text>
</comment>
<evidence type="ECO:0000256" key="1">
    <source>
        <dbReference type="ARBA" id="ARBA00022723"/>
    </source>
</evidence>
<keyword evidence="2 3" id="KW-0862">Zinc</keyword>
<comment type="caution">
    <text evidence="4">The sequence shown here is derived from an EMBL/GenBank/DDBJ whole genome shotgun (WGS) entry which is preliminary data.</text>
</comment>
<dbReference type="InterPro" id="IPR013088">
    <property type="entry name" value="Znf_NHR/GATA"/>
</dbReference>
<dbReference type="PANTHER" id="PTHR36150:SF1">
    <property type="entry name" value="DNA GYRASE INHIBITOR YACG"/>
    <property type="match status" value="1"/>
</dbReference>
<feature type="binding site" evidence="3">
    <location>
        <position position="33"/>
    </location>
    <ligand>
        <name>Zn(2+)</name>
        <dbReference type="ChEBI" id="CHEBI:29105"/>
    </ligand>
</feature>
<organism evidence="4 5">
    <name type="scientific">Halomonas cerina</name>
    <dbReference type="NCBI Taxonomy" id="447424"/>
    <lineage>
        <taxon>Bacteria</taxon>
        <taxon>Pseudomonadati</taxon>
        <taxon>Pseudomonadota</taxon>
        <taxon>Gammaproteobacteria</taxon>
        <taxon>Oceanospirillales</taxon>
        <taxon>Halomonadaceae</taxon>
        <taxon>Halomonas</taxon>
    </lineage>
</organism>
<name>A0A839V8C9_9GAMM</name>
<evidence type="ECO:0000256" key="3">
    <source>
        <dbReference type="HAMAP-Rule" id="MF_00649"/>
    </source>
</evidence>
<dbReference type="SUPFAM" id="SSF57716">
    <property type="entry name" value="Glucocorticoid receptor-like (DNA-binding domain)"/>
    <property type="match status" value="1"/>
</dbReference>
<dbReference type="PANTHER" id="PTHR36150">
    <property type="entry name" value="DNA GYRASE INHIBITOR YACG"/>
    <property type="match status" value="1"/>
</dbReference>
<proteinExistence type="inferred from homology"/>
<evidence type="ECO:0000313" key="4">
    <source>
        <dbReference type="EMBL" id="MBB3188977.1"/>
    </source>
</evidence>
<gene>
    <name evidence="3" type="primary">yacG</name>
    <name evidence="4" type="ORF">FHR94_000195</name>
</gene>